<dbReference type="NCBIfam" id="TIGR00801">
    <property type="entry name" value="ncs2"/>
    <property type="match status" value="1"/>
</dbReference>
<sequence>MKSFYEIEDRPPLGTSFVLALQHMLAAFGAIIAVPLVVGGVLGLPESTMVSIVSAALLVSGIITIVQCLGLGPVGIRMPCVMGTSFTFVAVAIAIGQEHGLSGILGSALGGSLVMIIGSQFMVQVRKLFPPIVSGTVILMIGISLVPVGTDWFAGALPGSAEYGALPHLMIGLLVAVVVITLNRRGSGLFKTGAIVIGMATGYLLSVLMGDVDFAPISEAAFVRIPSLLPVELTFPITGVISMGIVYLVTIMESTGDFLALSEVSHCKLTGKRLSRGILCDGVGSALAAVFGTTPFSSFSQNVGIVAITGVASRFVVAMTGGLLMIAGLFPKLAALIVTVPQPVLGGASIIMFGMIIAAGIKMLSRVDLNERNSVIVAVSITAGLAVTTRPDILSNLPSFFQVSLSSGITTGALVAVLLNQLFIQDAPEPEEMDEPEQIEPVKNQPSFNTELVS</sequence>
<evidence type="ECO:0000256" key="7">
    <source>
        <dbReference type="ARBA" id="ARBA00023136"/>
    </source>
</evidence>
<evidence type="ECO:0000256" key="5">
    <source>
        <dbReference type="ARBA" id="ARBA00022692"/>
    </source>
</evidence>
<evidence type="ECO:0000256" key="8">
    <source>
        <dbReference type="SAM" id="MobiDB-lite"/>
    </source>
</evidence>
<dbReference type="NCBIfam" id="NF037981">
    <property type="entry name" value="NCS2_1"/>
    <property type="match status" value="1"/>
</dbReference>
<feature type="transmembrane region" description="Helical" evidence="9">
    <location>
        <begin position="315"/>
        <end position="338"/>
    </location>
</feature>
<evidence type="ECO:0000256" key="6">
    <source>
        <dbReference type="ARBA" id="ARBA00022989"/>
    </source>
</evidence>
<dbReference type="InterPro" id="IPR006042">
    <property type="entry name" value="Xan_ur_permease"/>
</dbReference>
<feature type="region of interest" description="Disordered" evidence="8">
    <location>
        <begin position="429"/>
        <end position="454"/>
    </location>
</feature>
<organism evidence="10 11">
    <name type="scientific">Endozoicomonas elysicola</name>
    <dbReference type="NCBI Taxonomy" id="305900"/>
    <lineage>
        <taxon>Bacteria</taxon>
        <taxon>Pseudomonadati</taxon>
        <taxon>Pseudomonadota</taxon>
        <taxon>Gammaproteobacteria</taxon>
        <taxon>Oceanospirillales</taxon>
        <taxon>Endozoicomonadaceae</taxon>
        <taxon>Endozoicomonas</taxon>
    </lineage>
</organism>
<dbReference type="GO" id="GO:0042907">
    <property type="term" value="F:xanthine transmembrane transporter activity"/>
    <property type="evidence" value="ECO:0007669"/>
    <property type="project" value="TreeGrafter"/>
</dbReference>
<feature type="transmembrane region" description="Helical" evidence="9">
    <location>
        <begin position="101"/>
        <end position="121"/>
    </location>
</feature>
<protein>
    <submittedName>
        <fullName evidence="10">Xanthine permease</fullName>
    </submittedName>
</protein>
<dbReference type="STRING" id="305900.GV64_23950"/>
<gene>
    <name evidence="10" type="ORF">GV64_23950</name>
</gene>
<feature type="transmembrane region" description="Helical" evidence="9">
    <location>
        <begin position="76"/>
        <end position="95"/>
    </location>
</feature>
<name>A0A081KGU1_9GAMM</name>
<feature type="transmembrane region" description="Helical" evidence="9">
    <location>
        <begin position="128"/>
        <end position="145"/>
    </location>
</feature>
<feature type="transmembrane region" description="Helical" evidence="9">
    <location>
        <begin position="229"/>
        <end position="249"/>
    </location>
</feature>
<comment type="subcellular location">
    <subcellularLocation>
        <location evidence="1">Cell membrane</location>
        <topology evidence="1">Multi-pass membrane protein</topology>
    </subcellularLocation>
</comment>
<dbReference type="eggNOG" id="COG2233">
    <property type="taxonomic scope" value="Bacteria"/>
</dbReference>
<accession>A0A081KGU1</accession>
<dbReference type="RefSeq" id="WP_020581909.1">
    <property type="nucleotide sequence ID" value="NZ_JOJP01000001.1"/>
</dbReference>
<keyword evidence="3" id="KW-0813">Transport</keyword>
<reference evidence="10 11" key="1">
    <citation type="submission" date="2014-06" db="EMBL/GenBank/DDBJ databases">
        <title>Whole Genome Sequences of Three Symbiotic Endozoicomonas Bacteria.</title>
        <authorList>
            <person name="Neave M.J."/>
            <person name="Apprill A."/>
            <person name="Voolstra C.R."/>
        </authorList>
    </citation>
    <scope>NUCLEOTIDE SEQUENCE [LARGE SCALE GENOMIC DNA]</scope>
    <source>
        <strain evidence="10 11">DSM 22380</strain>
    </source>
</reference>
<feature type="transmembrane region" description="Helical" evidence="9">
    <location>
        <begin position="12"/>
        <end position="37"/>
    </location>
</feature>
<feature type="compositionally biased region" description="Polar residues" evidence="8">
    <location>
        <begin position="444"/>
        <end position="454"/>
    </location>
</feature>
<dbReference type="InterPro" id="IPR006043">
    <property type="entry name" value="NCS2"/>
</dbReference>
<evidence type="ECO:0000256" key="1">
    <source>
        <dbReference type="ARBA" id="ARBA00004651"/>
    </source>
</evidence>
<dbReference type="Proteomes" id="UP000027997">
    <property type="component" value="Unassembled WGS sequence"/>
</dbReference>
<keyword evidence="11" id="KW-1185">Reference proteome</keyword>
<dbReference type="PROSITE" id="PS01116">
    <property type="entry name" value="XANTH_URACIL_PERMASE"/>
    <property type="match status" value="1"/>
</dbReference>
<dbReference type="AlphaFoldDB" id="A0A081KGU1"/>
<evidence type="ECO:0000313" key="11">
    <source>
        <dbReference type="Proteomes" id="UP000027997"/>
    </source>
</evidence>
<keyword evidence="4" id="KW-1003">Cell membrane</keyword>
<feature type="compositionally biased region" description="Acidic residues" evidence="8">
    <location>
        <begin position="429"/>
        <end position="438"/>
    </location>
</feature>
<proteinExistence type="inferred from homology"/>
<dbReference type="PANTHER" id="PTHR42810">
    <property type="entry name" value="PURINE PERMEASE C1399.01C-RELATED"/>
    <property type="match status" value="1"/>
</dbReference>
<evidence type="ECO:0000256" key="2">
    <source>
        <dbReference type="ARBA" id="ARBA00008821"/>
    </source>
</evidence>
<feature type="transmembrane region" description="Helical" evidence="9">
    <location>
        <begin position="165"/>
        <end position="182"/>
    </location>
</feature>
<dbReference type="EMBL" id="JOJP01000001">
    <property type="protein sequence ID" value="KEI73367.1"/>
    <property type="molecule type" value="Genomic_DNA"/>
</dbReference>
<evidence type="ECO:0000313" key="10">
    <source>
        <dbReference type="EMBL" id="KEI73367.1"/>
    </source>
</evidence>
<feature type="transmembrane region" description="Helical" evidence="9">
    <location>
        <begin position="49"/>
        <end position="69"/>
    </location>
</feature>
<comment type="similarity">
    <text evidence="2">Belongs to the nucleobase:cation symporter-2 (NCS2) (TC 2.A.40) family.</text>
</comment>
<comment type="caution">
    <text evidence="10">The sequence shown here is derived from an EMBL/GenBank/DDBJ whole genome shotgun (WGS) entry which is preliminary data.</text>
</comment>
<keyword evidence="5 9" id="KW-0812">Transmembrane</keyword>
<feature type="transmembrane region" description="Helical" evidence="9">
    <location>
        <begin position="189"/>
        <end position="209"/>
    </location>
</feature>
<dbReference type="GO" id="GO:0005886">
    <property type="term" value="C:plasma membrane"/>
    <property type="evidence" value="ECO:0007669"/>
    <property type="project" value="UniProtKB-SubCell"/>
</dbReference>
<dbReference type="InterPro" id="IPR017588">
    <property type="entry name" value="UacT-like"/>
</dbReference>
<evidence type="ECO:0000256" key="9">
    <source>
        <dbReference type="SAM" id="Phobius"/>
    </source>
</evidence>
<evidence type="ECO:0000256" key="3">
    <source>
        <dbReference type="ARBA" id="ARBA00022448"/>
    </source>
</evidence>
<dbReference type="Pfam" id="PF00860">
    <property type="entry name" value="Xan_ur_permease"/>
    <property type="match status" value="1"/>
</dbReference>
<evidence type="ECO:0000256" key="4">
    <source>
        <dbReference type="ARBA" id="ARBA00022475"/>
    </source>
</evidence>
<keyword evidence="7 9" id="KW-0472">Membrane</keyword>
<feature type="transmembrane region" description="Helical" evidence="9">
    <location>
        <begin position="344"/>
        <end position="361"/>
    </location>
</feature>
<keyword evidence="6 9" id="KW-1133">Transmembrane helix</keyword>
<dbReference type="NCBIfam" id="TIGR03173">
    <property type="entry name" value="pbuX"/>
    <property type="match status" value="1"/>
</dbReference>
<dbReference type="PANTHER" id="PTHR42810:SF2">
    <property type="entry name" value="PURINE PERMEASE C1399.01C-RELATED"/>
    <property type="match status" value="1"/>
</dbReference>